<dbReference type="PANTHER" id="PTHR43833">
    <property type="entry name" value="POTASSIUM CHANNEL PROTEIN 2-RELATED-RELATED"/>
    <property type="match status" value="1"/>
</dbReference>
<dbReference type="STRING" id="555512.SAMN04487993_102260"/>
<organism evidence="2 3">
    <name type="scientific">Salipiger marinus</name>
    <dbReference type="NCBI Taxonomy" id="555512"/>
    <lineage>
        <taxon>Bacteria</taxon>
        <taxon>Pseudomonadati</taxon>
        <taxon>Pseudomonadota</taxon>
        <taxon>Alphaproteobacteria</taxon>
        <taxon>Rhodobacterales</taxon>
        <taxon>Roseobacteraceae</taxon>
        <taxon>Salipiger</taxon>
    </lineage>
</organism>
<dbReference type="EMBL" id="FNEJ01000022">
    <property type="protein sequence ID" value="SDJ22377.1"/>
    <property type="molecule type" value="Genomic_DNA"/>
</dbReference>
<proteinExistence type="predicted"/>
<dbReference type="Gene3D" id="3.30.70.1450">
    <property type="entry name" value="Regulator of K+ conductance, C-terminal domain"/>
    <property type="match status" value="1"/>
</dbReference>
<dbReference type="InterPro" id="IPR036721">
    <property type="entry name" value="RCK_C_sf"/>
</dbReference>
<protein>
    <submittedName>
        <fullName evidence="2">Trk system potassium uptake protein TrkA</fullName>
    </submittedName>
</protein>
<dbReference type="Gene3D" id="3.40.50.720">
    <property type="entry name" value="NAD(P)-binding Rossmann-like Domain"/>
    <property type="match status" value="1"/>
</dbReference>
<evidence type="ECO:0000313" key="3">
    <source>
        <dbReference type="Proteomes" id="UP000199093"/>
    </source>
</evidence>
<dbReference type="Pfam" id="PF02254">
    <property type="entry name" value="TrkA_N"/>
    <property type="match status" value="1"/>
</dbReference>
<dbReference type="Pfam" id="PF02080">
    <property type="entry name" value="TrkA_C"/>
    <property type="match status" value="1"/>
</dbReference>
<dbReference type="Proteomes" id="UP000199093">
    <property type="component" value="Unassembled WGS sequence"/>
</dbReference>
<dbReference type="GO" id="GO:0006813">
    <property type="term" value="P:potassium ion transport"/>
    <property type="evidence" value="ECO:0007669"/>
    <property type="project" value="InterPro"/>
</dbReference>
<dbReference type="GO" id="GO:0008324">
    <property type="term" value="F:monoatomic cation transmembrane transporter activity"/>
    <property type="evidence" value="ECO:0007669"/>
    <property type="project" value="InterPro"/>
</dbReference>
<dbReference type="InterPro" id="IPR006037">
    <property type="entry name" value="RCK_C"/>
</dbReference>
<dbReference type="InterPro" id="IPR003148">
    <property type="entry name" value="RCK_N"/>
</dbReference>
<evidence type="ECO:0000259" key="1">
    <source>
        <dbReference type="PROSITE" id="PS51201"/>
    </source>
</evidence>
<accession>A0A1G8RZH8</accession>
<dbReference type="InterPro" id="IPR036291">
    <property type="entry name" value="NAD(P)-bd_dom_sf"/>
</dbReference>
<dbReference type="OrthoDB" id="9781411at2"/>
<evidence type="ECO:0000313" key="2">
    <source>
        <dbReference type="EMBL" id="SDJ22377.1"/>
    </source>
</evidence>
<feature type="domain" description="RCK N-terminal" evidence="1">
    <location>
        <begin position="5"/>
        <end position="122"/>
    </location>
</feature>
<sequence length="220" mass="24374">MAKETRSFAVIGLGAFGSTVASELARFGNHVIGVDRDEKRVSQMASTLPATVILDTTDEGALREAGIDRYDVVLVAIGRDIEASILTTMNMRLLGIDTIWVKASNRTHHRILSKLGADRVILPEQEMGRHISQMLNNPVVQDYMTLSNGFSVVNVVLPERIKGKQLCDLGIGDRHDLRLLGMMRGTEHVPCSDRDMDLRPEDKLILLGKRADLRRFGDAL</sequence>
<dbReference type="SUPFAM" id="SSF116726">
    <property type="entry name" value="TrkA C-terminal domain-like"/>
    <property type="match status" value="1"/>
</dbReference>
<dbReference type="SUPFAM" id="SSF51735">
    <property type="entry name" value="NAD(P)-binding Rossmann-fold domains"/>
    <property type="match status" value="1"/>
</dbReference>
<dbReference type="RefSeq" id="WP_089850491.1">
    <property type="nucleotide sequence ID" value="NZ_FNEJ01000022.1"/>
</dbReference>
<reference evidence="2 3" key="1">
    <citation type="submission" date="2016-10" db="EMBL/GenBank/DDBJ databases">
        <authorList>
            <person name="de Groot N.N."/>
        </authorList>
    </citation>
    <scope>NUCLEOTIDE SEQUENCE [LARGE SCALE GENOMIC DNA]</scope>
    <source>
        <strain evidence="2 3">DSM 26424</strain>
    </source>
</reference>
<gene>
    <name evidence="2" type="ORF">SAMN04487993_102260</name>
</gene>
<dbReference type="AlphaFoldDB" id="A0A1G8RZH8"/>
<dbReference type="InterPro" id="IPR050721">
    <property type="entry name" value="Trk_Ktr_HKT_K-transport"/>
</dbReference>
<name>A0A1G8RZH8_9RHOB</name>
<dbReference type="PANTHER" id="PTHR43833:SF7">
    <property type="entry name" value="KTR SYSTEM POTASSIUM UPTAKE PROTEIN C"/>
    <property type="match status" value="1"/>
</dbReference>
<keyword evidence="3" id="KW-1185">Reference proteome</keyword>
<dbReference type="PROSITE" id="PS51201">
    <property type="entry name" value="RCK_N"/>
    <property type="match status" value="1"/>
</dbReference>